<evidence type="ECO:0000256" key="10">
    <source>
        <dbReference type="ARBA" id="ARBA00022842"/>
    </source>
</evidence>
<evidence type="ECO:0000256" key="2">
    <source>
        <dbReference type="ARBA" id="ARBA00022448"/>
    </source>
</evidence>
<dbReference type="Gene3D" id="3.40.50.300">
    <property type="entry name" value="P-loop containing nucleotide triphosphate hydrolases"/>
    <property type="match status" value="1"/>
</dbReference>
<gene>
    <name evidence="18" type="ORF">DH2020_004538</name>
</gene>
<dbReference type="EMBL" id="JABTTQ020000003">
    <property type="protein sequence ID" value="KAK6161157.1"/>
    <property type="molecule type" value="Genomic_DNA"/>
</dbReference>
<evidence type="ECO:0000256" key="5">
    <source>
        <dbReference type="ARBA" id="ARBA00022692"/>
    </source>
</evidence>
<keyword evidence="5" id="KW-0812">Transmembrane</keyword>
<dbReference type="SUPFAM" id="SSF52540">
    <property type="entry name" value="P-loop containing nucleoside triphosphate hydrolases"/>
    <property type="match status" value="1"/>
</dbReference>
<keyword evidence="11" id="KW-0653">Protein transport</keyword>
<dbReference type="PROSITE" id="PS51720">
    <property type="entry name" value="G_AIG1"/>
    <property type="match status" value="1"/>
</dbReference>
<evidence type="ECO:0000256" key="3">
    <source>
        <dbReference type="ARBA" id="ARBA00022528"/>
    </source>
</evidence>
<dbReference type="Proteomes" id="UP001318860">
    <property type="component" value="Unassembled WGS sequence"/>
</dbReference>
<keyword evidence="12" id="KW-1133">Transmembrane helix</keyword>
<comment type="caution">
    <text evidence="18">The sequence shown here is derived from an EMBL/GenBank/DDBJ whole genome shotgun (WGS) entry which is preliminary data.</text>
</comment>
<comment type="cofactor">
    <cofactor evidence="1">
        <name>Mg(2+)</name>
        <dbReference type="ChEBI" id="CHEBI:18420"/>
    </cofactor>
</comment>
<keyword evidence="8" id="KW-0378">Hydrolase</keyword>
<keyword evidence="13" id="KW-0342">GTP-binding</keyword>
<dbReference type="InterPro" id="IPR027417">
    <property type="entry name" value="P-loop_NTPase"/>
</dbReference>
<protein>
    <recommendedName>
        <fullName evidence="17">AIG1-type G domain-containing protein</fullName>
    </recommendedName>
</protein>
<evidence type="ECO:0000256" key="4">
    <source>
        <dbReference type="ARBA" id="ARBA00022640"/>
    </source>
</evidence>
<keyword evidence="9" id="KW-1002">Plastid outer membrane</keyword>
<dbReference type="PANTHER" id="PTHR10903:SF120">
    <property type="entry name" value="TRANSLOCASE OF CHLOROPLAST 159, CHLOROPLASTIC"/>
    <property type="match status" value="1"/>
</dbReference>
<evidence type="ECO:0000256" key="8">
    <source>
        <dbReference type="ARBA" id="ARBA00022801"/>
    </source>
</evidence>
<proteinExistence type="inferred from homology"/>
<dbReference type="Pfam" id="PF04548">
    <property type="entry name" value="AIG1"/>
    <property type="match status" value="1"/>
</dbReference>
<evidence type="ECO:0000256" key="7">
    <source>
        <dbReference type="ARBA" id="ARBA00022741"/>
    </source>
</evidence>
<keyword evidence="10" id="KW-0460">Magnesium</keyword>
<dbReference type="InterPro" id="IPR045058">
    <property type="entry name" value="GIMA/IAN/Toc"/>
</dbReference>
<evidence type="ECO:0000256" key="11">
    <source>
        <dbReference type="ARBA" id="ARBA00022927"/>
    </source>
</evidence>
<name>A0ABR0XPS2_REHGL</name>
<keyword evidence="3" id="KW-0150">Chloroplast</keyword>
<keyword evidence="19" id="KW-1185">Reference proteome</keyword>
<keyword evidence="7" id="KW-0547">Nucleotide-binding</keyword>
<keyword evidence="2" id="KW-0813">Transport</keyword>
<evidence type="ECO:0000256" key="6">
    <source>
        <dbReference type="ARBA" id="ARBA00022723"/>
    </source>
</evidence>
<evidence type="ECO:0000256" key="16">
    <source>
        <dbReference type="ARBA" id="ARBA00023775"/>
    </source>
</evidence>
<evidence type="ECO:0000256" key="12">
    <source>
        <dbReference type="ARBA" id="ARBA00022989"/>
    </source>
</evidence>
<evidence type="ECO:0000256" key="9">
    <source>
        <dbReference type="ARBA" id="ARBA00022805"/>
    </source>
</evidence>
<dbReference type="InterPro" id="IPR006703">
    <property type="entry name" value="G_AIG1"/>
</dbReference>
<dbReference type="Pfam" id="PF11886">
    <property type="entry name" value="TOC159_MAD"/>
    <property type="match status" value="1"/>
</dbReference>
<evidence type="ECO:0000256" key="14">
    <source>
        <dbReference type="ARBA" id="ARBA00023136"/>
    </source>
</evidence>
<comment type="similarity">
    <text evidence="16">Belongs to the TRAFAC class TrmE-Era-EngA-EngB-Septin-like GTPase superfamily. AIG1/Toc34/Toc159-like paraseptin GTPase family. TOC159 subfamily.</text>
</comment>
<sequence length="524" mass="58569">MVDETEREWNSMNLRNSMNLSDGEILLDYAQEIDCRIVTDSDDSAFNPKSVDGAENVSLESNAADLGSTFSSARSIIEARTPEEALSEREKKQLEKTKQIRVKYFRLLHRLGRSPEDFVASEVLCQLARLKHFISILLKKAAMELEAQRKDDLVIGKTGVGKSATINSIFGESKTAVNAFEPSTRVKEIIGKIDGVKVKVFDTPGLRNSLKDQPKNCKILSSVKKLMKKSPPDVILYVDRLDTQSDNVNDLPLLKLVTSYLGSSMWRKSILAFTHATSVPPDGPDGYPLSCEVFIAQQSEGVQQLIRELLGLNDDLMIPISLVENHPLAKKNENGETLLHNGESWRSNLLFLCYSIKTLSEVNIQNPLEQRKFVDLQIRSQLLTRPVFESHDWDRDIDYDGVLIEDKLEIAGCFPAVISVQLAKDKRECNFQLHSSFLTKREDHGTFGKNKKLSYILKGETKIRKNKAAAGVSINVNAGLNNKLSGKISIKTNCSDQLQIAAMAFLPIARAMFIKIFGQSSGDY</sequence>
<dbReference type="PANTHER" id="PTHR10903">
    <property type="entry name" value="GTPASE, IMAP FAMILY MEMBER-RELATED"/>
    <property type="match status" value="1"/>
</dbReference>
<reference evidence="18 19" key="1">
    <citation type="journal article" date="2021" name="Comput. Struct. Biotechnol. J.">
        <title>De novo genome assembly of the potent medicinal plant Rehmannia glutinosa using nanopore technology.</title>
        <authorList>
            <person name="Ma L."/>
            <person name="Dong C."/>
            <person name="Song C."/>
            <person name="Wang X."/>
            <person name="Zheng X."/>
            <person name="Niu Y."/>
            <person name="Chen S."/>
            <person name="Feng W."/>
        </authorList>
    </citation>
    <scope>NUCLEOTIDE SEQUENCE [LARGE SCALE GENOMIC DNA]</scope>
    <source>
        <strain evidence="18">DH-2019</strain>
    </source>
</reference>
<evidence type="ECO:0000313" key="18">
    <source>
        <dbReference type="EMBL" id="KAK6161157.1"/>
    </source>
</evidence>
<dbReference type="InterPro" id="IPR024283">
    <property type="entry name" value="TOC159_MAD"/>
</dbReference>
<evidence type="ECO:0000256" key="13">
    <source>
        <dbReference type="ARBA" id="ARBA00023134"/>
    </source>
</evidence>
<evidence type="ECO:0000256" key="1">
    <source>
        <dbReference type="ARBA" id="ARBA00001946"/>
    </source>
</evidence>
<evidence type="ECO:0000259" key="17">
    <source>
        <dbReference type="PROSITE" id="PS51720"/>
    </source>
</evidence>
<keyword evidence="4" id="KW-0934">Plastid</keyword>
<accession>A0ABR0XPS2</accession>
<feature type="domain" description="AIG1-type G" evidence="17">
    <location>
        <begin position="147"/>
        <end position="377"/>
    </location>
</feature>
<comment type="subcellular location">
    <subcellularLocation>
        <location evidence="15">Plastid</location>
        <location evidence="15">Chloroplast outer membrane</location>
        <topology evidence="15">Single-pass membrane protein</topology>
    </subcellularLocation>
</comment>
<evidence type="ECO:0000256" key="15">
    <source>
        <dbReference type="ARBA" id="ARBA00023766"/>
    </source>
</evidence>
<keyword evidence="6" id="KW-0479">Metal-binding</keyword>
<organism evidence="18 19">
    <name type="scientific">Rehmannia glutinosa</name>
    <name type="common">Chinese foxglove</name>
    <dbReference type="NCBI Taxonomy" id="99300"/>
    <lineage>
        <taxon>Eukaryota</taxon>
        <taxon>Viridiplantae</taxon>
        <taxon>Streptophyta</taxon>
        <taxon>Embryophyta</taxon>
        <taxon>Tracheophyta</taxon>
        <taxon>Spermatophyta</taxon>
        <taxon>Magnoliopsida</taxon>
        <taxon>eudicotyledons</taxon>
        <taxon>Gunneridae</taxon>
        <taxon>Pentapetalae</taxon>
        <taxon>asterids</taxon>
        <taxon>lamiids</taxon>
        <taxon>Lamiales</taxon>
        <taxon>Orobanchaceae</taxon>
        <taxon>Rehmannieae</taxon>
        <taxon>Rehmannia</taxon>
    </lineage>
</organism>
<evidence type="ECO:0000313" key="19">
    <source>
        <dbReference type="Proteomes" id="UP001318860"/>
    </source>
</evidence>
<keyword evidence="14" id="KW-0472">Membrane</keyword>